<dbReference type="Pfam" id="PF06086">
    <property type="entry name" value="Pox_A30L_A26L"/>
    <property type="match status" value="1"/>
</dbReference>
<dbReference type="KEGG" id="vg:2947954"/>
<proteinExistence type="predicted"/>
<dbReference type="Proteomes" id="UP000104372">
    <property type="component" value="Segment"/>
</dbReference>
<evidence type="ECO:0000313" key="1">
    <source>
        <dbReference type="EMBL" id="AAR98460.1"/>
    </source>
</evidence>
<dbReference type="InterPro" id="IPR009285">
    <property type="entry name" value="Poxvirus_A26L"/>
</dbReference>
<name>Q6TV85_9POXV</name>
<dbReference type="OrthoDB" id="3405at10239"/>
<organism evidence="1 2">
    <name type="scientific">Bovine papular stomatitis virus</name>
    <dbReference type="NCBI Taxonomy" id="129727"/>
    <lineage>
        <taxon>Viruses</taxon>
        <taxon>Varidnaviria</taxon>
        <taxon>Bamfordvirae</taxon>
        <taxon>Nucleocytoviricota</taxon>
        <taxon>Pokkesviricetes</taxon>
        <taxon>Chitovirales</taxon>
        <taxon>Poxviridae</taxon>
        <taxon>Chordopoxvirinae</taxon>
        <taxon>Parapoxvirus</taxon>
        <taxon>Parapoxvirus bovinestomatitis</taxon>
    </lineage>
</organism>
<dbReference type="RefSeq" id="NP_958012.1">
    <property type="nucleotide sequence ID" value="NC_005337.1"/>
</dbReference>
<accession>Q6TV85</accession>
<evidence type="ECO:0000313" key="2">
    <source>
        <dbReference type="Proteomes" id="UP000104372"/>
    </source>
</evidence>
<keyword evidence="2" id="KW-1185">Reference proteome</keyword>
<protein>
    <submittedName>
        <fullName evidence="1">ORF103 A type inclusion protein</fullName>
    </submittedName>
</protein>
<reference evidence="1 2" key="1">
    <citation type="journal article" date="2004" name="J. Virol.">
        <title>Genomes of the parapoxviruses ORF virus and bovine papular stomatitis virus.</title>
        <authorList>
            <person name="Delhon G."/>
            <person name="Tulman E.R."/>
            <person name="Afonso C.L."/>
            <person name="Lu Z."/>
            <person name="de la Concha-Bermejillo A."/>
            <person name="Lehmkuhl H.D."/>
            <person name="Piccone M.E."/>
            <person name="Kutish G.F."/>
            <person name="Rock D.L."/>
        </authorList>
    </citation>
    <scope>NUCLEOTIDE SEQUENCE [LARGE SCALE GENOMIC DNA]</scope>
    <source>
        <strain evidence="1 2">BV-AR02</strain>
    </source>
</reference>
<dbReference type="GeneID" id="2947954"/>
<dbReference type="EMBL" id="AY386265">
    <property type="protein sequence ID" value="AAR98460.1"/>
    <property type="molecule type" value="Genomic_DNA"/>
</dbReference>
<sequence>MEELVERFRTFVSSNWYQTLNNRTCIPVEIRKLVRDLLREYINHAPPLDDNNKNVGRPINLFYKPYVDKNPVYKELFKNNVWLYESAVAIKDFNDMGTVGRFLLMIVYRIMTGSISNGMTIMDGKDPNDVAAVDTQMDYFCYNFMWYMGSISTYYKNKSLVFGVPMYWWRGSGLEENVNKKINEYFNTSDQQKYASGAISFVKYMTEIYDKADTNMPRINVSFNNFNTNFIATVPEFVMDGLCYTVWDKITKYGTTFYLDVFITPNRYNGAMFKSIDHNKQGVLDGITKPDTIDCSALRFSYHPSFSRRVLHIPVGARARRQPREMEDTFDKQHDVNKSEAIMFTRNSENNGYYLDFQHYSSVEPITDNEFERRDRLTYDRKSCRKLRFLGDLDNDKTTYRRMLRDRFIGYLEIKPDVPKKDDAIGDEEPVCMDINKLDSLIKPLEDAIRSIPKPCCSSKPSGVTSLASVNGSLSSVREVERPLSVARRSLLTRPFLRHHPYRFPLDSTWWRGRDGNIW</sequence>